<keyword evidence="2" id="KW-1185">Reference proteome</keyword>
<gene>
    <name evidence="1" type="primary">65</name>
    <name evidence="1" type="ORF">SEA_IAMGROOT_65</name>
</gene>
<name>A0A4Y6EGP9_9CAUD</name>
<evidence type="ECO:0000313" key="2">
    <source>
        <dbReference type="Proteomes" id="UP000317085"/>
    </source>
</evidence>
<sequence>MSEQPLYDELRAAVATYQDAEYGAAANGADYDLRTEAGLRATLLPVLRERDELRERIRRIELARDAFAAAPSKLGSVVETLEDIFAALP</sequence>
<reference evidence="2" key="1">
    <citation type="submission" date="2019-05" db="EMBL/GenBank/DDBJ databases">
        <authorList>
            <person name="Matney K."/>
            <person name="Lacafta O."/>
            <person name="Ahmed J."/>
            <person name="Anderson S."/>
            <person name="Assadpour T."/>
            <person name="Espinosa K."/>
            <person name="Gadsden T."/>
            <person name="Graham A."/>
            <person name="Hajjar W."/>
            <person name="Howard T."/>
            <person name="Matsen K."/>
            <person name="Osu J."/>
            <person name="Rup E."/>
            <person name="Sang H."/>
            <person name="Wadi S."/>
            <person name="McNeal J."/>
            <person name="Temple L."/>
        </authorList>
    </citation>
    <scope>NUCLEOTIDE SEQUENCE [LARGE SCALE GENOMIC DNA]</scope>
</reference>
<evidence type="ECO:0000313" key="1">
    <source>
        <dbReference type="EMBL" id="QDF14238.1"/>
    </source>
</evidence>
<protein>
    <submittedName>
        <fullName evidence="1">Uncharacterized protein</fullName>
    </submittedName>
</protein>
<proteinExistence type="predicted"/>
<dbReference type="Proteomes" id="UP000317085">
    <property type="component" value="Segment"/>
</dbReference>
<dbReference type="EMBL" id="MK880124">
    <property type="protein sequence ID" value="QDF14238.1"/>
    <property type="molecule type" value="Genomic_DNA"/>
</dbReference>
<organism evidence="1 2">
    <name type="scientific">Microbacterium phage IAmGroot</name>
    <dbReference type="NCBI Taxonomy" id="2588486"/>
    <lineage>
        <taxon>Viruses</taxon>
        <taxon>Duplodnaviria</taxon>
        <taxon>Heunggongvirae</taxon>
        <taxon>Uroviricota</taxon>
        <taxon>Caudoviricetes</taxon>
        <taxon>Casidaviridae</taxon>
        <taxon>Gardenstatevirus</taxon>
        <taxon>Gardenstatevirus iamgroot</taxon>
    </lineage>
</organism>
<accession>A0A4Y6EGP9</accession>